<gene>
    <name evidence="7" type="ORF">FC24_GL001686</name>
</gene>
<dbReference type="AlphaFoldDB" id="A0A0R2CZA9"/>
<comment type="caution">
    <text evidence="7">The sequence shown here is derived from an EMBL/GenBank/DDBJ whole genome shotgun (WGS) entry which is preliminary data.</text>
</comment>
<evidence type="ECO:0000313" key="8">
    <source>
        <dbReference type="Proteomes" id="UP000051638"/>
    </source>
</evidence>
<keyword evidence="1" id="KW-0677">Repeat</keyword>
<sequence length="627" mass="73153">MKISALSLANRFNVSKRTIRTDIKRLNADIAPFKVNIKNQREKGYYLAYKKQKQLDILKASFNTNSHQSTLETTDGRIKHLLYRLLTNEEPFTLDEVMSDLFISWNTLMNYINQVRVIIRPYGLHLIRQNNALCITGLEQNKRRCFLEQIDERNYTDYVLGFTANEQRIFNKINLKYLSILINKFLKNIQVDVSDYNRKNIIIHIALTIYRIIGRHYLQKFDEVVMIQPQVETEFRLLFNQLENYYKIKFNQAERKYLIYHVALNIPLIVSNNRSQNDRAIRQNVILFLDRICDNYTFNLRDDQILVENLVNHIKSVVKLSHLSHKRKNPLLDVIVSTFPLAYEMTVTSIDILEQGLSLNLSRDELSFITLHIGASMERLYSTQWRKRSVALICGSGTATAGLLKARLQARFNNYLTIVGTYSYAEYLKNLYGDVDFLISTVPLLNSPVPVIQVDLTNFVTDSHQLYDYITSTFSEQQLFCELFSPEVMFTKYAFDDKKSVLNFLCDQLEKKQIVTSDFRDEVFKREAMYSTAIGGGIAIPHPIKFAAKVSKVAFLNLTHAIWWDKKNQIKYVFLLAIKEEDYIKIQPVFNFLVALQNDSRFGHVVQKCQNSKEVSKVLISFSQQDR</sequence>
<evidence type="ECO:0000256" key="2">
    <source>
        <dbReference type="ARBA" id="ARBA00023015"/>
    </source>
</evidence>
<name>A0A0R2CZA9_9LACO</name>
<keyword evidence="3" id="KW-0010">Activator</keyword>
<dbReference type="InterPro" id="IPR007737">
    <property type="entry name" value="Mga_HTH"/>
</dbReference>
<dbReference type="Gene3D" id="1.10.10.10">
    <property type="entry name" value="Winged helix-like DNA-binding domain superfamily/Winged helix DNA-binding domain"/>
    <property type="match status" value="1"/>
</dbReference>
<accession>A0A0R2CZA9</accession>
<dbReference type="SUPFAM" id="SSF55804">
    <property type="entry name" value="Phoshotransferase/anion transport protein"/>
    <property type="match status" value="1"/>
</dbReference>
<dbReference type="Proteomes" id="UP000051638">
    <property type="component" value="Unassembled WGS sequence"/>
</dbReference>
<dbReference type="CDD" id="cd05568">
    <property type="entry name" value="PTS_IIB_bgl_like"/>
    <property type="match status" value="1"/>
</dbReference>
<dbReference type="PATRIC" id="fig|1423796.3.peg.1714"/>
<dbReference type="InterPro" id="IPR036634">
    <property type="entry name" value="PRD_sf"/>
</dbReference>
<dbReference type="InterPro" id="IPR002178">
    <property type="entry name" value="PTS_EIIA_type-2_dom"/>
</dbReference>
<dbReference type="InterPro" id="IPR011608">
    <property type="entry name" value="PRD"/>
</dbReference>
<dbReference type="Pfam" id="PF00359">
    <property type="entry name" value="PTS_EIIA_2"/>
    <property type="match status" value="1"/>
</dbReference>
<dbReference type="Gene3D" id="3.40.930.10">
    <property type="entry name" value="Mannitol-specific EII, Chain A"/>
    <property type="match status" value="1"/>
</dbReference>
<dbReference type="PROSITE" id="PS51372">
    <property type="entry name" value="PRD_2"/>
    <property type="match status" value="2"/>
</dbReference>
<evidence type="ECO:0000259" key="6">
    <source>
        <dbReference type="PROSITE" id="PS51372"/>
    </source>
</evidence>
<dbReference type="GO" id="GO:0006355">
    <property type="term" value="P:regulation of DNA-templated transcription"/>
    <property type="evidence" value="ECO:0007669"/>
    <property type="project" value="InterPro"/>
</dbReference>
<evidence type="ECO:0000313" key="7">
    <source>
        <dbReference type="EMBL" id="KRM97149.1"/>
    </source>
</evidence>
<protein>
    <submittedName>
        <fullName evidence="7">Uncharacterized protein</fullName>
    </submittedName>
</protein>
<evidence type="ECO:0000259" key="5">
    <source>
        <dbReference type="PROSITE" id="PS51094"/>
    </source>
</evidence>
<keyword evidence="2" id="KW-0805">Transcription regulation</keyword>
<dbReference type="PANTHER" id="PTHR30185">
    <property type="entry name" value="CRYPTIC BETA-GLUCOSIDE BGL OPERON ANTITERMINATOR"/>
    <property type="match status" value="1"/>
</dbReference>
<dbReference type="InterPro" id="IPR050661">
    <property type="entry name" value="BglG_antiterminators"/>
</dbReference>
<feature type="domain" description="PRD" evidence="6">
    <location>
        <begin position="169"/>
        <end position="272"/>
    </location>
</feature>
<organism evidence="7 8">
    <name type="scientific">Loigolactobacillus rennini DSM 20253</name>
    <dbReference type="NCBI Taxonomy" id="1423796"/>
    <lineage>
        <taxon>Bacteria</taxon>
        <taxon>Bacillati</taxon>
        <taxon>Bacillota</taxon>
        <taxon>Bacilli</taxon>
        <taxon>Lactobacillales</taxon>
        <taxon>Lactobacillaceae</taxon>
        <taxon>Loigolactobacillus</taxon>
    </lineage>
</organism>
<reference evidence="7 8" key="1">
    <citation type="journal article" date="2015" name="Genome Announc.">
        <title>Expanding the biotechnology potential of lactobacilli through comparative genomics of 213 strains and associated genera.</title>
        <authorList>
            <person name="Sun Z."/>
            <person name="Harris H.M."/>
            <person name="McCann A."/>
            <person name="Guo C."/>
            <person name="Argimon S."/>
            <person name="Zhang W."/>
            <person name="Yang X."/>
            <person name="Jeffery I.B."/>
            <person name="Cooney J.C."/>
            <person name="Kagawa T.F."/>
            <person name="Liu W."/>
            <person name="Song Y."/>
            <person name="Salvetti E."/>
            <person name="Wrobel A."/>
            <person name="Rasinkangas P."/>
            <person name="Parkhill J."/>
            <person name="Rea M.C."/>
            <person name="O'Sullivan O."/>
            <person name="Ritari J."/>
            <person name="Douillard F.P."/>
            <person name="Paul Ross R."/>
            <person name="Yang R."/>
            <person name="Briner A.E."/>
            <person name="Felis G.E."/>
            <person name="de Vos W.M."/>
            <person name="Barrangou R."/>
            <person name="Klaenhammer T.R."/>
            <person name="Caufield P.W."/>
            <person name="Cui Y."/>
            <person name="Zhang H."/>
            <person name="O'Toole P.W."/>
        </authorList>
    </citation>
    <scope>NUCLEOTIDE SEQUENCE [LARGE SCALE GENOMIC DNA]</scope>
    <source>
        <strain evidence="7 8">DSM 20253</strain>
    </source>
</reference>
<dbReference type="Pfam" id="PF05043">
    <property type="entry name" value="Mga"/>
    <property type="match status" value="1"/>
</dbReference>
<feature type="domain" description="PRD" evidence="6">
    <location>
        <begin position="276"/>
        <end position="383"/>
    </location>
</feature>
<dbReference type="Pfam" id="PF00874">
    <property type="entry name" value="PRD"/>
    <property type="match status" value="2"/>
</dbReference>
<evidence type="ECO:0000256" key="3">
    <source>
        <dbReference type="ARBA" id="ARBA00023159"/>
    </source>
</evidence>
<dbReference type="InterPro" id="IPR016152">
    <property type="entry name" value="PTrfase/Anion_transptr"/>
</dbReference>
<feature type="domain" description="PTS EIIA type-2" evidence="5">
    <location>
        <begin position="482"/>
        <end position="622"/>
    </location>
</feature>
<dbReference type="Gene3D" id="1.10.1790.10">
    <property type="entry name" value="PRD domain"/>
    <property type="match status" value="1"/>
</dbReference>
<keyword evidence="4" id="KW-0804">Transcription</keyword>
<dbReference type="InterPro" id="IPR036388">
    <property type="entry name" value="WH-like_DNA-bd_sf"/>
</dbReference>
<keyword evidence="8" id="KW-1185">Reference proteome</keyword>
<evidence type="ECO:0000256" key="1">
    <source>
        <dbReference type="ARBA" id="ARBA00022737"/>
    </source>
</evidence>
<dbReference type="SUPFAM" id="SSF63520">
    <property type="entry name" value="PTS-regulatory domain, PRD"/>
    <property type="match status" value="2"/>
</dbReference>
<dbReference type="PROSITE" id="PS51094">
    <property type="entry name" value="PTS_EIIA_TYPE_2"/>
    <property type="match status" value="1"/>
</dbReference>
<evidence type="ECO:0000256" key="4">
    <source>
        <dbReference type="ARBA" id="ARBA00023163"/>
    </source>
</evidence>
<dbReference type="PANTHER" id="PTHR30185:SF13">
    <property type="entry name" value="LICABCH OPERON REGULATOR-RELATED"/>
    <property type="match status" value="1"/>
</dbReference>
<dbReference type="Pfam" id="PF08279">
    <property type="entry name" value="HTH_11"/>
    <property type="match status" value="1"/>
</dbReference>
<dbReference type="EMBL" id="AYYI01000047">
    <property type="protein sequence ID" value="KRM97149.1"/>
    <property type="molecule type" value="Genomic_DNA"/>
</dbReference>
<dbReference type="STRING" id="1423796.FC24_GL001686"/>
<dbReference type="InterPro" id="IPR013196">
    <property type="entry name" value="HTH_11"/>
</dbReference>
<proteinExistence type="predicted"/>